<organism evidence="2 3">
    <name type="scientific">Elsinoe australis</name>
    <dbReference type="NCBI Taxonomy" id="40998"/>
    <lineage>
        <taxon>Eukaryota</taxon>
        <taxon>Fungi</taxon>
        <taxon>Dikarya</taxon>
        <taxon>Ascomycota</taxon>
        <taxon>Pezizomycotina</taxon>
        <taxon>Dothideomycetes</taxon>
        <taxon>Dothideomycetidae</taxon>
        <taxon>Myriangiales</taxon>
        <taxon>Elsinoaceae</taxon>
        <taxon>Elsinoe</taxon>
    </lineage>
</organism>
<keyword evidence="3" id="KW-1185">Reference proteome</keyword>
<gene>
    <name evidence="2" type="ORF">B9Z65_7828</name>
</gene>
<dbReference type="EMBL" id="NHZQ01000087">
    <property type="protein sequence ID" value="PSK54022.1"/>
    <property type="molecule type" value="Genomic_DNA"/>
</dbReference>
<name>A0A2P8A0N4_9PEZI</name>
<sequence>MALKRPMEMLDDYEQQETKITTGSDDEEQIGEQDMLELLDIEQVDRPSNTTQVQVDLSHLGPDSLIEPLVAQCPPAYRFALMEFLEFRPDDASMGTTMSTPLRNYASFEQFMSDECSISGQQKSHLVAPPGSWSAALMIKLHYPTFTCANPEDNEVADASSPCPRMLMKAGFSPSNTLWVEAFWRRQIPPAKRGDQTHEWTEELRACHEAFTRHCEERADARVVGSGNRKTTLKNVGLVTYAVVFGEARSVQVSLQVTSDPASARVERLLVYGYHPEYLFRNPNLEVSKTYDYAVALAARVARIDINYGYFERRAHRLLMVEKISPPDSLRFESLPPAIINWLRKNLDVVTQADLERLLPEGSTIVQFVHSAMVRAGRQAKAALEKHQGRSMPSGLDKIAAANRAKDSAVSRKQEKSAEGRPGAVLVKCGKCGGSEFDGTNPA</sequence>
<dbReference type="OrthoDB" id="5209368at2759"/>
<evidence type="ECO:0000256" key="1">
    <source>
        <dbReference type="SAM" id="MobiDB-lite"/>
    </source>
</evidence>
<feature type="region of interest" description="Disordered" evidence="1">
    <location>
        <begin position="1"/>
        <end position="28"/>
    </location>
</feature>
<comment type="caution">
    <text evidence="2">The sequence shown here is derived from an EMBL/GenBank/DDBJ whole genome shotgun (WGS) entry which is preliminary data.</text>
</comment>
<reference evidence="2 3" key="1">
    <citation type="submission" date="2017-05" db="EMBL/GenBank/DDBJ databases">
        <title>Draft genome sequence of Elsinoe australis.</title>
        <authorList>
            <person name="Cheng Q."/>
        </authorList>
    </citation>
    <scope>NUCLEOTIDE SEQUENCE [LARGE SCALE GENOMIC DNA]</scope>
    <source>
        <strain evidence="2 3">NL1</strain>
    </source>
</reference>
<evidence type="ECO:0000313" key="2">
    <source>
        <dbReference type="EMBL" id="PSK54022.1"/>
    </source>
</evidence>
<evidence type="ECO:0000313" key="3">
    <source>
        <dbReference type="Proteomes" id="UP000243723"/>
    </source>
</evidence>
<accession>A0A2P8A0N4</accession>
<dbReference type="Proteomes" id="UP000243723">
    <property type="component" value="Unassembled WGS sequence"/>
</dbReference>
<feature type="compositionally biased region" description="Basic and acidic residues" evidence="1">
    <location>
        <begin position="404"/>
        <end position="419"/>
    </location>
</feature>
<feature type="region of interest" description="Disordered" evidence="1">
    <location>
        <begin position="402"/>
        <end position="423"/>
    </location>
</feature>
<proteinExistence type="predicted"/>
<protein>
    <submittedName>
        <fullName evidence="2">Uncharacterized protein</fullName>
    </submittedName>
</protein>
<dbReference type="AlphaFoldDB" id="A0A2P8A0N4"/>